<dbReference type="InterPro" id="IPR011551">
    <property type="entry name" value="NTP_PyrPHydrolase_MazG"/>
</dbReference>
<name>A0A382Y6B4_9ZZZZ</name>
<feature type="non-terminal residue" evidence="2">
    <location>
        <position position="252"/>
    </location>
</feature>
<dbReference type="PANTHER" id="PTHR30522">
    <property type="entry name" value="NUCLEOSIDE TRIPHOSPHATE PYROPHOSPHOHYDROLASE"/>
    <property type="match status" value="1"/>
</dbReference>
<reference evidence="2" key="1">
    <citation type="submission" date="2018-05" db="EMBL/GenBank/DDBJ databases">
        <authorList>
            <person name="Lanie J.A."/>
            <person name="Ng W.-L."/>
            <person name="Kazmierczak K.M."/>
            <person name="Andrzejewski T.M."/>
            <person name="Davidsen T.M."/>
            <person name="Wayne K.J."/>
            <person name="Tettelin H."/>
            <person name="Glass J.I."/>
            <person name="Rusch D."/>
            <person name="Podicherti R."/>
            <person name="Tsui H.-C.T."/>
            <person name="Winkler M.E."/>
        </authorList>
    </citation>
    <scope>NUCLEOTIDE SEQUENCE</scope>
</reference>
<dbReference type="Pfam" id="PF03819">
    <property type="entry name" value="MazG"/>
    <property type="match status" value="2"/>
</dbReference>
<sequence>MSNSSIGDQFEELIKIVQRLRGPEGCPWDKEQTSESLISYMLEETYEVIEAIDEKNWDGLKEELGDLMFHIVFQATIANDNELFNISESLKNINEKLVRRHPHVFDKKNLVKDNIKPSWELLKHKEKKRNSRLDGVPQSLPGLIRAQRIQEKASHVGFDFQNEDDIWEKILEEIEELKNAQEKNNKDEILEELGDTIFSLINLARFLGVSADDALRKSNKKFIVRFKMIENELSRRGKNIEKSSLNEMDDIW</sequence>
<dbReference type="InterPro" id="IPR048015">
    <property type="entry name" value="NTP-PPase_MazG-like_N"/>
</dbReference>
<dbReference type="SUPFAM" id="SSF101386">
    <property type="entry name" value="all-alpha NTP pyrophosphatases"/>
    <property type="match status" value="2"/>
</dbReference>
<evidence type="ECO:0000313" key="2">
    <source>
        <dbReference type="EMBL" id="SVD78405.1"/>
    </source>
</evidence>
<accession>A0A382Y6B4</accession>
<dbReference type="Gene3D" id="1.10.287.1080">
    <property type="entry name" value="MazG-like"/>
    <property type="match status" value="2"/>
</dbReference>
<dbReference type="FunFam" id="1.10.287.1080:FF:000001">
    <property type="entry name" value="Nucleoside triphosphate pyrophosphohydrolase"/>
    <property type="match status" value="1"/>
</dbReference>
<feature type="domain" description="NTP pyrophosphohydrolase MazG-like" evidence="1">
    <location>
        <begin position="32"/>
        <end position="105"/>
    </location>
</feature>
<dbReference type="GO" id="GO:0006950">
    <property type="term" value="P:response to stress"/>
    <property type="evidence" value="ECO:0007669"/>
    <property type="project" value="UniProtKB-ARBA"/>
</dbReference>
<dbReference type="GO" id="GO:0046081">
    <property type="term" value="P:dUTP catabolic process"/>
    <property type="evidence" value="ECO:0007669"/>
    <property type="project" value="TreeGrafter"/>
</dbReference>
<dbReference type="GO" id="GO:0046047">
    <property type="term" value="P:TTP catabolic process"/>
    <property type="evidence" value="ECO:0007669"/>
    <property type="project" value="TreeGrafter"/>
</dbReference>
<dbReference type="AlphaFoldDB" id="A0A382Y6B4"/>
<dbReference type="GO" id="GO:0047429">
    <property type="term" value="F:nucleoside triphosphate diphosphatase activity"/>
    <property type="evidence" value="ECO:0007669"/>
    <property type="project" value="InterPro"/>
</dbReference>
<dbReference type="NCBIfam" id="TIGR00444">
    <property type="entry name" value="mazG"/>
    <property type="match status" value="1"/>
</dbReference>
<dbReference type="CDD" id="cd11528">
    <property type="entry name" value="NTP-PPase_MazG_Nterm"/>
    <property type="match status" value="1"/>
</dbReference>
<dbReference type="NCBIfam" id="NF007113">
    <property type="entry name" value="PRK09562.1"/>
    <property type="match status" value="1"/>
</dbReference>
<dbReference type="PANTHER" id="PTHR30522:SF0">
    <property type="entry name" value="NUCLEOSIDE TRIPHOSPHATE PYROPHOSPHOHYDROLASE"/>
    <property type="match status" value="1"/>
</dbReference>
<dbReference type="GO" id="GO:0046061">
    <property type="term" value="P:dATP catabolic process"/>
    <property type="evidence" value="ECO:0007669"/>
    <property type="project" value="TreeGrafter"/>
</dbReference>
<dbReference type="FunFam" id="1.10.287.1080:FF:000003">
    <property type="entry name" value="Nucleoside triphosphate pyrophosphohydrolase"/>
    <property type="match status" value="1"/>
</dbReference>
<dbReference type="GO" id="GO:0046076">
    <property type="term" value="P:dTTP catabolic process"/>
    <property type="evidence" value="ECO:0007669"/>
    <property type="project" value="TreeGrafter"/>
</dbReference>
<proteinExistence type="predicted"/>
<dbReference type="InterPro" id="IPR048011">
    <property type="entry name" value="NTP-PPase_MazG-like_C"/>
</dbReference>
<dbReference type="GO" id="GO:0046052">
    <property type="term" value="P:UTP catabolic process"/>
    <property type="evidence" value="ECO:0007669"/>
    <property type="project" value="TreeGrafter"/>
</dbReference>
<dbReference type="EMBL" id="UINC01173025">
    <property type="protein sequence ID" value="SVD78405.1"/>
    <property type="molecule type" value="Genomic_DNA"/>
</dbReference>
<dbReference type="InterPro" id="IPR004518">
    <property type="entry name" value="MazG-like_dom"/>
</dbReference>
<feature type="domain" description="NTP pyrophosphohydrolase MazG-like" evidence="1">
    <location>
        <begin position="162"/>
        <end position="226"/>
    </location>
</feature>
<organism evidence="2">
    <name type="scientific">marine metagenome</name>
    <dbReference type="NCBI Taxonomy" id="408172"/>
    <lineage>
        <taxon>unclassified sequences</taxon>
        <taxon>metagenomes</taxon>
        <taxon>ecological metagenomes</taxon>
    </lineage>
</organism>
<dbReference type="GO" id="GO:0006203">
    <property type="term" value="P:dGTP catabolic process"/>
    <property type="evidence" value="ECO:0007669"/>
    <property type="project" value="TreeGrafter"/>
</dbReference>
<protein>
    <recommendedName>
        <fullName evidence="1">NTP pyrophosphohydrolase MazG-like domain-containing protein</fullName>
    </recommendedName>
</protein>
<evidence type="ECO:0000259" key="1">
    <source>
        <dbReference type="Pfam" id="PF03819"/>
    </source>
</evidence>
<gene>
    <name evidence="2" type="ORF">METZ01_LOCUS431259</name>
</gene>
<dbReference type="CDD" id="cd11529">
    <property type="entry name" value="NTP-PPase_MazG_Cterm"/>
    <property type="match status" value="1"/>
</dbReference>